<dbReference type="AlphaFoldDB" id="W4P8Z1"/>
<comment type="caution">
    <text evidence="2">The sequence shown here is derived from an EMBL/GenBank/DDBJ whole genome shotgun (WGS) entry which is preliminary data.</text>
</comment>
<gene>
    <name evidence="2" type="ORF">JCM6292_2624</name>
</gene>
<feature type="transmembrane region" description="Helical" evidence="1">
    <location>
        <begin position="36"/>
        <end position="53"/>
    </location>
</feature>
<protein>
    <submittedName>
        <fullName evidence="2">Uncharacterized protein</fullName>
    </submittedName>
</protein>
<dbReference type="EMBL" id="BAIQ01000030">
    <property type="protein sequence ID" value="GAE16222.1"/>
    <property type="molecule type" value="Genomic_DNA"/>
</dbReference>
<evidence type="ECO:0000313" key="2">
    <source>
        <dbReference type="EMBL" id="GAE16222.1"/>
    </source>
</evidence>
<reference evidence="2 3" key="1">
    <citation type="journal article" date="2014" name="Genome Announc.">
        <title>Draft Genome Sequences of Three Strains of Bacteroides pyogenes Isolated from a Cat and Swine.</title>
        <authorList>
            <person name="Sakamoto M."/>
            <person name="Oshima K."/>
            <person name="Suda W."/>
            <person name="Kitamura K."/>
            <person name="Iida T."/>
            <person name="Hattori M."/>
            <person name="Ohkuma M."/>
        </authorList>
    </citation>
    <scope>NUCLEOTIDE SEQUENCE [LARGE SCALE GENOMIC DNA]</scope>
    <source>
        <strain evidence="2 3">JCM 6292</strain>
    </source>
</reference>
<name>W4P8Z1_9BACE</name>
<keyword evidence="1" id="KW-0812">Transmembrane</keyword>
<accession>W4P8Z1</accession>
<keyword evidence="1" id="KW-0472">Membrane</keyword>
<sequence>MYNAGYEFRFGTMLFLRSSCFLMYNAGYEFRLGTMLFLPGLCFFHAFLFSVFGNL</sequence>
<proteinExistence type="predicted"/>
<dbReference type="Proteomes" id="UP000018861">
    <property type="component" value="Unassembled WGS sequence"/>
</dbReference>
<keyword evidence="1" id="KW-1133">Transmembrane helix</keyword>
<organism evidence="2 3">
    <name type="scientific">Bacteroides pyogenes JCM 6292</name>
    <dbReference type="NCBI Taxonomy" id="1235809"/>
    <lineage>
        <taxon>Bacteria</taxon>
        <taxon>Pseudomonadati</taxon>
        <taxon>Bacteroidota</taxon>
        <taxon>Bacteroidia</taxon>
        <taxon>Bacteroidales</taxon>
        <taxon>Bacteroidaceae</taxon>
        <taxon>Bacteroides</taxon>
    </lineage>
</organism>
<evidence type="ECO:0000313" key="3">
    <source>
        <dbReference type="Proteomes" id="UP000018861"/>
    </source>
</evidence>
<evidence type="ECO:0000256" key="1">
    <source>
        <dbReference type="SAM" id="Phobius"/>
    </source>
</evidence>